<dbReference type="EMBL" id="QFBC01000003">
    <property type="protein sequence ID" value="PWE56798.1"/>
    <property type="molecule type" value="Genomic_DNA"/>
</dbReference>
<protein>
    <submittedName>
        <fullName evidence="1">Uncharacterized protein</fullName>
    </submittedName>
</protein>
<dbReference type="Proteomes" id="UP000245252">
    <property type="component" value="Unassembled WGS sequence"/>
</dbReference>
<dbReference type="RefSeq" id="WP_109458173.1">
    <property type="nucleotide sequence ID" value="NZ_QFBC01000003.1"/>
</dbReference>
<proteinExistence type="predicted"/>
<dbReference type="AlphaFoldDB" id="A0A2U2DU13"/>
<accession>A0A2U2DU13</accession>
<reference evidence="1 2" key="1">
    <citation type="submission" date="2018-05" db="EMBL/GenBank/DDBJ databases">
        <title>The draft genome of strain NS-104.</title>
        <authorList>
            <person name="Hang P."/>
            <person name="Jiang J."/>
        </authorList>
    </citation>
    <scope>NUCLEOTIDE SEQUENCE [LARGE SCALE GENOMIC DNA]</scope>
    <source>
        <strain evidence="1 2">NS-104</strain>
    </source>
</reference>
<dbReference type="OrthoDB" id="9764804at2"/>
<comment type="caution">
    <text evidence="1">The sequence shown here is derived from an EMBL/GenBank/DDBJ whole genome shotgun (WGS) entry which is preliminary data.</text>
</comment>
<sequence>MATLRKGRIFSPDIGTRVQSVAVGNNPSFVGTIVAEFRSFYHVRDDAGRIWHREPSEIKPLIGPMAD</sequence>
<keyword evidence="2" id="KW-1185">Reference proteome</keyword>
<evidence type="ECO:0000313" key="1">
    <source>
        <dbReference type="EMBL" id="PWE56798.1"/>
    </source>
</evidence>
<gene>
    <name evidence="1" type="ORF">DEM27_10575</name>
</gene>
<name>A0A2U2DU13_9HYPH</name>
<evidence type="ECO:0000313" key="2">
    <source>
        <dbReference type="Proteomes" id="UP000245252"/>
    </source>
</evidence>
<organism evidence="1 2">
    <name type="scientific">Metarhizobium album</name>
    <dbReference type="NCBI Taxonomy" id="2182425"/>
    <lineage>
        <taxon>Bacteria</taxon>
        <taxon>Pseudomonadati</taxon>
        <taxon>Pseudomonadota</taxon>
        <taxon>Alphaproteobacteria</taxon>
        <taxon>Hyphomicrobiales</taxon>
        <taxon>Rhizobiaceae</taxon>
        <taxon>Metarhizobium</taxon>
    </lineage>
</organism>